<organism evidence="10 11">
    <name type="scientific">Populus tomentosa</name>
    <name type="common">Chinese white poplar</name>
    <dbReference type="NCBI Taxonomy" id="118781"/>
    <lineage>
        <taxon>Eukaryota</taxon>
        <taxon>Viridiplantae</taxon>
        <taxon>Streptophyta</taxon>
        <taxon>Embryophyta</taxon>
        <taxon>Tracheophyta</taxon>
        <taxon>Spermatophyta</taxon>
        <taxon>Magnoliopsida</taxon>
        <taxon>eudicotyledons</taxon>
        <taxon>Gunneridae</taxon>
        <taxon>Pentapetalae</taxon>
        <taxon>rosids</taxon>
        <taxon>fabids</taxon>
        <taxon>Malpighiales</taxon>
        <taxon>Salicaceae</taxon>
        <taxon>Saliceae</taxon>
        <taxon>Populus</taxon>
    </lineage>
</organism>
<dbReference type="EMBL" id="JAAWWB010000010">
    <property type="protein sequence ID" value="KAG6774097.1"/>
    <property type="molecule type" value="Genomic_DNA"/>
</dbReference>
<evidence type="ECO:0000256" key="5">
    <source>
        <dbReference type="ARBA" id="ARBA00022856"/>
    </source>
</evidence>
<dbReference type="GO" id="GO:0015031">
    <property type="term" value="P:protein transport"/>
    <property type="evidence" value="ECO:0007669"/>
    <property type="project" value="UniProtKB-KW"/>
</dbReference>
<dbReference type="GO" id="GO:0035673">
    <property type="term" value="F:oligopeptide transmembrane transporter activity"/>
    <property type="evidence" value="ECO:0007669"/>
    <property type="project" value="InterPro"/>
</dbReference>
<feature type="transmembrane region" description="Helical" evidence="9">
    <location>
        <begin position="114"/>
        <end position="138"/>
    </location>
</feature>
<comment type="similarity">
    <text evidence="2">Belongs to the oligopeptide OPT transporter (TC 2.A.67.1) family.</text>
</comment>
<sequence>MTTSKERDLGRRMMTVDKNEHRTSLLKFSVIAMTCSFLCHFPTDRSGMRGLGIGALTLDWSTVAPYSYSRLLAPFFAIVNVFVGYALIMYVVVNDKFELDLAQYDKHGRVHLSTFFALTYGFGFATIAATLSHVALFYGREIYDRYRASSNGKEDIHTRLTRNYKDIPSWWFHGLQAMTLLVALFLCIFLKKEVQMPFRGLLFAAALAFIFSLPISIITATTNQAISFLSDFKLGHYMKIPPSSLEPSQLEQSTLGWLLNSVERTCQDNLLPAKIVLGLALVTVCSSMRLSSGVLLDLGESLAPSENTRPSTGSSWEDGWGHLLYRKDLWQRYNYVLSAALDAGVAFMAVLIYVTVGLENKILYWWGSDPDVFPEHCSLATCPTAKGISVDGCPTS</sequence>
<dbReference type="AlphaFoldDB" id="A0A8X8D1E6"/>
<evidence type="ECO:0000313" key="11">
    <source>
        <dbReference type="Proteomes" id="UP000886885"/>
    </source>
</evidence>
<evidence type="ECO:0000256" key="1">
    <source>
        <dbReference type="ARBA" id="ARBA00004141"/>
    </source>
</evidence>
<evidence type="ECO:0000256" key="8">
    <source>
        <dbReference type="ARBA" id="ARBA00023136"/>
    </source>
</evidence>
<keyword evidence="7 9" id="KW-1133">Transmembrane helix</keyword>
<keyword evidence="4 9" id="KW-0812">Transmembrane</keyword>
<proteinExistence type="inferred from homology"/>
<protein>
    <submittedName>
        <fullName evidence="10">Uncharacterized protein</fullName>
    </submittedName>
</protein>
<feature type="transmembrane region" description="Helical" evidence="9">
    <location>
        <begin position="71"/>
        <end position="93"/>
    </location>
</feature>
<name>A0A8X8D1E6_POPTO</name>
<keyword evidence="11" id="KW-1185">Reference proteome</keyword>
<comment type="subcellular location">
    <subcellularLocation>
        <location evidence="1">Membrane</location>
        <topology evidence="1">Multi-pass membrane protein</topology>
    </subcellularLocation>
</comment>
<dbReference type="Pfam" id="PF03169">
    <property type="entry name" value="OPT"/>
    <property type="match status" value="1"/>
</dbReference>
<reference evidence="10" key="1">
    <citation type="journal article" date="2020" name="bioRxiv">
        <title>Hybrid origin of Populus tomentosa Carr. identified through genome sequencing and phylogenomic analysis.</title>
        <authorList>
            <person name="An X."/>
            <person name="Gao K."/>
            <person name="Chen Z."/>
            <person name="Li J."/>
            <person name="Yang X."/>
            <person name="Yang X."/>
            <person name="Zhou J."/>
            <person name="Guo T."/>
            <person name="Zhao T."/>
            <person name="Huang S."/>
            <person name="Miao D."/>
            <person name="Khan W.U."/>
            <person name="Rao P."/>
            <person name="Ye M."/>
            <person name="Lei B."/>
            <person name="Liao W."/>
            <person name="Wang J."/>
            <person name="Ji L."/>
            <person name="Li Y."/>
            <person name="Guo B."/>
            <person name="Mustafa N.S."/>
            <person name="Li S."/>
            <person name="Yun Q."/>
            <person name="Keller S.R."/>
            <person name="Mao J."/>
            <person name="Zhang R."/>
            <person name="Strauss S.H."/>
        </authorList>
    </citation>
    <scope>NUCLEOTIDE SEQUENCE</scope>
    <source>
        <strain evidence="10">GM15</strain>
        <tissue evidence="10">Leaf</tissue>
    </source>
</reference>
<evidence type="ECO:0000256" key="9">
    <source>
        <dbReference type="SAM" id="Phobius"/>
    </source>
</evidence>
<feature type="transmembrane region" description="Helical" evidence="9">
    <location>
        <begin position="333"/>
        <end position="356"/>
    </location>
</feature>
<keyword evidence="6" id="KW-0653">Protein transport</keyword>
<keyword evidence="3" id="KW-0813">Transport</keyword>
<accession>A0A8X8D1E6</accession>
<evidence type="ECO:0000256" key="4">
    <source>
        <dbReference type="ARBA" id="ARBA00022692"/>
    </source>
</evidence>
<dbReference type="InterPro" id="IPR004813">
    <property type="entry name" value="OPT"/>
</dbReference>
<keyword evidence="5" id="KW-0571">Peptide transport</keyword>
<keyword evidence="8 9" id="KW-0472">Membrane</keyword>
<dbReference type="PANTHER" id="PTHR22601">
    <property type="entry name" value="ISP4 LIKE PROTEIN"/>
    <property type="match status" value="1"/>
</dbReference>
<gene>
    <name evidence="10" type="ORF">POTOM_021446</name>
</gene>
<evidence type="ECO:0000256" key="3">
    <source>
        <dbReference type="ARBA" id="ARBA00022448"/>
    </source>
</evidence>
<feature type="transmembrane region" description="Helical" evidence="9">
    <location>
        <begin position="170"/>
        <end position="189"/>
    </location>
</feature>
<evidence type="ECO:0000313" key="10">
    <source>
        <dbReference type="EMBL" id="KAG6774097.1"/>
    </source>
</evidence>
<dbReference type="GO" id="GO:0016020">
    <property type="term" value="C:membrane"/>
    <property type="evidence" value="ECO:0007669"/>
    <property type="project" value="UniProtKB-SubCell"/>
</dbReference>
<evidence type="ECO:0000256" key="2">
    <source>
        <dbReference type="ARBA" id="ARBA00005484"/>
    </source>
</evidence>
<dbReference type="OrthoDB" id="1698992at2759"/>
<evidence type="ECO:0000256" key="6">
    <source>
        <dbReference type="ARBA" id="ARBA00022927"/>
    </source>
</evidence>
<feature type="transmembrane region" description="Helical" evidence="9">
    <location>
        <begin position="201"/>
        <end position="220"/>
    </location>
</feature>
<dbReference type="Proteomes" id="UP000886885">
    <property type="component" value="Chromosome 5D"/>
</dbReference>
<evidence type="ECO:0000256" key="7">
    <source>
        <dbReference type="ARBA" id="ARBA00022989"/>
    </source>
</evidence>
<comment type="caution">
    <text evidence="10">The sequence shown here is derived from an EMBL/GenBank/DDBJ whole genome shotgun (WGS) entry which is preliminary data.</text>
</comment>
<dbReference type="InterPro" id="IPR004648">
    <property type="entry name" value="Oligpept_transpt"/>
</dbReference>